<evidence type="ECO:0000313" key="3">
    <source>
        <dbReference type="EMBL" id="MBK1816435.1"/>
    </source>
</evidence>
<feature type="chain" id="PRO_5037441050" evidence="1">
    <location>
        <begin position="20"/>
        <end position="1597"/>
    </location>
</feature>
<dbReference type="EMBL" id="JAENIK010000011">
    <property type="protein sequence ID" value="MBK1816435.1"/>
    <property type="molecule type" value="Genomic_DNA"/>
</dbReference>
<feature type="domain" description="LTD" evidence="2">
    <location>
        <begin position="1304"/>
        <end position="1469"/>
    </location>
</feature>
<dbReference type="InterPro" id="IPR059177">
    <property type="entry name" value="GH29D-like_dom"/>
</dbReference>
<accession>A0A934R6Q2</accession>
<gene>
    <name evidence="3" type="ORF">JIN84_12480</name>
</gene>
<dbReference type="Gene3D" id="2.60.40.1260">
    <property type="entry name" value="Lamin Tail domain"/>
    <property type="match status" value="3"/>
</dbReference>
<evidence type="ECO:0000259" key="2">
    <source>
        <dbReference type="PROSITE" id="PS51841"/>
    </source>
</evidence>
<evidence type="ECO:0000313" key="4">
    <source>
        <dbReference type="Proteomes" id="UP000600139"/>
    </source>
</evidence>
<evidence type="ECO:0000256" key="1">
    <source>
        <dbReference type="SAM" id="SignalP"/>
    </source>
</evidence>
<feature type="domain" description="LTD" evidence="2">
    <location>
        <begin position="994"/>
        <end position="1141"/>
    </location>
</feature>
<reference evidence="3" key="1">
    <citation type="submission" date="2021-01" db="EMBL/GenBank/DDBJ databases">
        <title>Modified the classification status of verrucomicrobia.</title>
        <authorList>
            <person name="Feng X."/>
        </authorList>
    </citation>
    <scope>NUCLEOTIDE SEQUENCE</scope>
    <source>
        <strain evidence="3">JCM 18052</strain>
    </source>
</reference>
<proteinExistence type="predicted"/>
<keyword evidence="4" id="KW-1185">Reference proteome</keyword>
<organism evidence="3 4">
    <name type="scientific">Luteolibacter yonseiensis</name>
    <dbReference type="NCBI Taxonomy" id="1144680"/>
    <lineage>
        <taxon>Bacteria</taxon>
        <taxon>Pseudomonadati</taxon>
        <taxon>Verrucomicrobiota</taxon>
        <taxon>Verrucomicrobiia</taxon>
        <taxon>Verrucomicrobiales</taxon>
        <taxon>Verrucomicrobiaceae</taxon>
        <taxon>Luteolibacter</taxon>
    </lineage>
</organism>
<dbReference type="Gene3D" id="2.60.120.260">
    <property type="entry name" value="Galactose-binding domain-like"/>
    <property type="match status" value="1"/>
</dbReference>
<dbReference type="RefSeq" id="WP_200351369.1">
    <property type="nucleotide sequence ID" value="NZ_BAABHZ010000006.1"/>
</dbReference>
<feature type="signal peptide" evidence="1">
    <location>
        <begin position="1"/>
        <end position="19"/>
    </location>
</feature>
<dbReference type="InterPro" id="IPR001322">
    <property type="entry name" value="Lamin_tail_dom"/>
</dbReference>
<dbReference type="InterPro" id="IPR014867">
    <property type="entry name" value="Spore_coat_CotH_CotH2/3/7"/>
</dbReference>
<comment type="caution">
    <text evidence="3">The sequence shown here is derived from an EMBL/GenBank/DDBJ whole genome shotgun (WGS) entry which is preliminary data.</text>
</comment>
<dbReference type="Pfam" id="PF13290">
    <property type="entry name" value="CHB_HEX_C_1"/>
    <property type="match status" value="1"/>
</dbReference>
<dbReference type="Pfam" id="PF00932">
    <property type="entry name" value="LTD"/>
    <property type="match status" value="3"/>
</dbReference>
<name>A0A934R6Q2_9BACT</name>
<dbReference type="InterPro" id="IPR036415">
    <property type="entry name" value="Lamin_tail_dom_sf"/>
</dbReference>
<keyword evidence="1" id="KW-0732">Signal</keyword>
<dbReference type="Proteomes" id="UP000600139">
    <property type="component" value="Unassembled WGS sequence"/>
</dbReference>
<feature type="domain" description="LTD" evidence="2">
    <location>
        <begin position="15"/>
        <end position="132"/>
    </location>
</feature>
<protein>
    <submittedName>
        <fullName evidence="3">Lamin tail domain-containing protein</fullName>
    </submittedName>
</protein>
<sequence>MRFLSSLTPLLCAFTSLSAAPVITEFCASNQTGLEDEDGKHSDWIEIHNPDATPADLTGWYLTDNAGAKTKWQFPSTTLAPNAYLVVFASSNNRRIPGSPLHTNFALGAGGEYLGLIKPDGVTVISEYAPSFPAQFGDISYGIPSNLSTTSLITSTATCQWKVPSSASDPGSTWKDISFNTTGWTTATMGIGYDRNTSGVNYLPLIGTNGNTDSAMTSAGNPSCYVRIPFTVPSGTTVTGLKLRMKYDDGYAVWLNGQPLLANSVELKRNAPATLNWNSGATAKHDDPVAVVFEEVNVSENIPNLQEGANVLSIQSLNESTSSGDHLLNLELQADTTVSGPAMAPGYFATATPGSRNSGPSGLVIPQPVTFSRPSGTSAATFNLTLGGALAGQVIRYTLDGTVPTASSTQYSAPFAISSSRLVRARIFDTATGAVGFTYSAQYELLATDLSSYGSTAAVFQSSLPIVVLNNNGKGELGNDNVEKPTRIQIFDRAASGYSSLAGAPTQTLTAGVKLRGRSSASFPKKSYGIEVQNESGDGMDASILGMPAGEDWALIGGWSFDRAFMRNAFIYELSRQAGRWAPRTRLVEVYFNQDGDSLEYTDYRGVYVLCETIRNAPDRVDIAKLETADTTEPNISGGYIFKVDPAEADEFSWYTTRGLPNNDGCKLVIHRPKLASLDTSQSAYLQNYFQQFENAVASEAAANFTTRNYRNYIDSAAWADHNLFSTFTKNVDGLRLSAYFHKDRNEKIAAGPVWDFDRSVNNTDTGDNRDADPTGWRGTGDATYYFNYSWWQWLFQDVEFRQVYVDRWHAMRKGPLATENVNAVLDGYLAEFKPADAENPAMRDYRKWYGSLTSNDIIFETNAMKTWLSARAAWIDGQLAGLPTISRASGPVAAGLATTITVPAGTTVYYTTDGTDPRAVGGGIRPGVPSLTSSGQITIPASMRLIARAYRTGSYATPATNWSGVAEATYLVDETYATAATLEVSAVNYHPLEPTAAETTAIPGVTDSDFEWIELKNISAAPVNLEGISFVKDAPVSSFSLPAYSLAPGQRAVIAKNLAAFQLRYGATAASKVAATWSGYRSLDNGGAEITILDRSGATLADLEFDDEGDWPTRADGTGSSLVYIGGGYNNPLSWKSSTAVHGTPGAGDSTRGSAVINEIVASRTSAPDAIELYNSGGSNVDISGWYLSNSVDAATETSYRQFRIPNGTQLAPGGYAVFNASDFDPTPAELDTDIVLDGARGGTTWLISADPTSGKLLNFEQKEDYSPTLVNVSQGRSPNGTGGIVPLGSVTLAAANSAPRIGSVQVSEIHYHPSGATPEFVEISNTGTGPEPLGGWTLRGDVDFDFPVGFTLAPAEAIVVVSFDPALSPSLASSFRSQYGVAAGVRLVGPWSSGDTLSNTAGTARLRRRVPPPAQDSGHVGLMIEDEVNYLSTAPWPTGASGTGSSIRRLGIFRQANDPTAWVSQIPNPGGGVGGYLAWKIENFTTPADGEASLDADSDGLTNLVEYLLGTNPNTPNNLAGTVQDNAGSPRFVLDYTLRLDRDDATLTAQQTGDLTTWSPATNDAPVSSNGITEQRRAWLPVEDKGFLRLRAMGK</sequence>
<dbReference type="Pfam" id="PF08757">
    <property type="entry name" value="CotH"/>
    <property type="match status" value="1"/>
</dbReference>
<dbReference type="PROSITE" id="PS51841">
    <property type="entry name" value="LTD"/>
    <property type="match status" value="4"/>
</dbReference>
<feature type="domain" description="LTD" evidence="2">
    <location>
        <begin position="1152"/>
        <end position="1302"/>
    </location>
</feature>
<dbReference type="SUPFAM" id="SSF74853">
    <property type="entry name" value="Lamin A/C globular tail domain"/>
    <property type="match status" value="3"/>
</dbReference>